<organism evidence="1 2">
    <name type="scientific">Actinacidiphila acidipaludis</name>
    <dbReference type="NCBI Taxonomy" id="2873382"/>
    <lineage>
        <taxon>Bacteria</taxon>
        <taxon>Bacillati</taxon>
        <taxon>Actinomycetota</taxon>
        <taxon>Actinomycetes</taxon>
        <taxon>Kitasatosporales</taxon>
        <taxon>Streptomycetaceae</taxon>
        <taxon>Actinacidiphila</taxon>
    </lineage>
</organism>
<dbReference type="InterPro" id="IPR004422">
    <property type="entry name" value="RFAP_synthase"/>
</dbReference>
<evidence type="ECO:0008006" key="3">
    <source>
        <dbReference type="Google" id="ProtNLM"/>
    </source>
</evidence>
<dbReference type="SUPFAM" id="SSF54211">
    <property type="entry name" value="Ribosomal protein S5 domain 2-like"/>
    <property type="match status" value="1"/>
</dbReference>
<dbReference type="InterPro" id="IPR020568">
    <property type="entry name" value="Ribosomal_Su5_D2-typ_SF"/>
</dbReference>
<dbReference type="InterPro" id="IPR036554">
    <property type="entry name" value="GHMP_kinase_C_sf"/>
</dbReference>
<keyword evidence="2" id="KW-1185">Reference proteome</keyword>
<dbReference type="NCBIfam" id="TIGR00144">
    <property type="entry name" value="beta_RFAP_syn"/>
    <property type="match status" value="1"/>
</dbReference>
<protein>
    <recommendedName>
        <fullName evidence="3">GHMP kinase N-terminal domain-containing protein</fullName>
    </recommendedName>
</protein>
<comment type="caution">
    <text evidence="1">The sequence shown here is derived from an EMBL/GenBank/DDBJ whole genome shotgun (WGS) entry which is preliminary data.</text>
</comment>
<dbReference type="PIRSF" id="PIRSF004884">
    <property type="entry name" value="Sugar_kin_arch"/>
    <property type="match status" value="1"/>
</dbReference>
<evidence type="ECO:0000313" key="2">
    <source>
        <dbReference type="Proteomes" id="UP000778578"/>
    </source>
</evidence>
<sequence>MTILAPSRVHFGLLQLSRAHPTINMGLGAALSFPRWMLRASRAERHHLVFGDSSLGVTADVRFAAREFLTRIGRKTEVRGIRIDVLESVPSHVGLGSKTSLLCGIAAAVAELTASAASGGTWIGYRRHTLRGGASGIGINTAVRGGVVMDSGHQEGTDAPDFGSSRHRGGRTVPRIAARWELRGRPLLLALAEGVTGPSGDAEQAIFDAATPLPSREADRLASLVLYRLIPALATGSWDLLADGLNRMQELGLKAREWQAQPPRVHALRQALLDAGADCVVLSSMGPALLALSSDPLRLQQRLRHDRSVQLRLISVRNTGVRVWT</sequence>
<dbReference type="RefSeq" id="WP_222963131.1">
    <property type="nucleotide sequence ID" value="NZ_JAINZZ010000016.1"/>
</dbReference>
<accession>A0ABS7QAI3</accession>
<reference evidence="1 2" key="1">
    <citation type="submission" date="2021-08" db="EMBL/GenBank/DDBJ databases">
        <title>WGS of actinomycetes from Thailand.</title>
        <authorList>
            <person name="Thawai C."/>
        </authorList>
    </citation>
    <scope>NUCLEOTIDE SEQUENCE [LARGE SCALE GENOMIC DNA]</scope>
    <source>
        <strain evidence="1 2">PLK6-54</strain>
    </source>
</reference>
<name>A0ABS7QAI3_9ACTN</name>
<proteinExistence type="predicted"/>
<dbReference type="EMBL" id="JAINZZ010000016">
    <property type="protein sequence ID" value="MBY8878987.1"/>
    <property type="molecule type" value="Genomic_DNA"/>
</dbReference>
<evidence type="ECO:0000313" key="1">
    <source>
        <dbReference type="EMBL" id="MBY8878987.1"/>
    </source>
</evidence>
<dbReference type="Proteomes" id="UP000778578">
    <property type="component" value="Unassembled WGS sequence"/>
</dbReference>
<dbReference type="Gene3D" id="3.30.70.890">
    <property type="entry name" value="GHMP kinase, C-terminal domain"/>
    <property type="match status" value="1"/>
</dbReference>
<gene>
    <name evidence="1" type="ORF">K7862_15280</name>
</gene>